<protein>
    <submittedName>
        <fullName evidence="2">Uncharacterized protein</fullName>
    </submittedName>
</protein>
<dbReference type="AlphaFoldDB" id="E4Y852"/>
<name>E4Y852_OIKDI</name>
<evidence type="ECO:0000313" key="2">
    <source>
        <dbReference type="EMBL" id="CBY31802.1"/>
    </source>
</evidence>
<accession>E4Y852</accession>
<gene>
    <name evidence="2" type="ORF">GSOID_T00029015001</name>
</gene>
<feature type="region of interest" description="Disordered" evidence="1">
    <location>
        <begin position="40"/>
        <end position="65"/>
    </location>
</feature>
<sequence>MWQLIKKCHNYLPEIVEATVPKKQKDFRSIILLAKVSMEREKLDTSDDEEDGSGRISSHINEEIGVDDIQEQMEQDAFDVGDLDLDDVDDGPDDGDDEFDDAVLDEFDQNVIGTGIDHS</sequence>
<organism evidence="2">
    <name type="scientific">Oikopleura dioica</name>
    <name type="common">Tunicate</name>
    <dbReference type="NCBI Taxonomy" id="34765"/>
    <lineage>
        <taxon>Eukaryota</taxon>
        <taxon>Metazoa</taxon>
        <taxon>Chordata</taxon>
        <taxon>Tunicata</taxon>
        <taxon>Appendicularia</taxon>
        <taxon>Copelata</taxon>
        <taxon>Oikopleuridae</taxon>
        <taxon>Oikopleura</taxon>
    </lineage>
</organism>
<proteinExistence type="predicted"/>
<reference evidence="2" key="1">
    <citation type="journal article" date="2010" name="Science">
        <title>Plasticity of animal genome architecture unmasked by rapid evolution of a pelagic tunicate.</title>
        <authorList>
            <person name="Denoeud F."/>
            <person name="Henriet S."/>
            <person name="Mungpakdee S."/>
            <person name="Aury J.M."/>
            <person name="Da Silva C."/>
            <person name="Brinkmann H."/>
            <person name="Mikhaleva J."/>
            <person name="Olsen L.C."/>
            <person name="Jubin C."/>
            <person name="Canestro C."/>
            <person name="Bouquet J.M."/>
            <person name="Danks G."/>
            <person name="Poulain J."/>
            <person name="Campsteijn C."/>
            <person name="Adamski M."/>
            <person name="Cross I."/>
            <person name="Yadetie F."/>
            <person name="Muffato M."/>
            <person name="Louis A."/>
            <person name="Butcher S."/>
            <person name="Tsagkogeorga G."/>
            <person name="Konrad A."/>
            <person name="Singh S."/>
            <person name="Jensen M.F."/>
            <person name="Cong E.H."/>
            <person name="Eikeseth-Otteraa H."/>
            <person name="Noel B."/>
            <person name="Anthouard V."/>
            <person name="Porcel B.M."/>
            <person name="Kachouri-Lafond R."/>
            <person name="Nishino A."/>
            <person name="Ugolini M."/>
            <person name="Chourrout P."/>
            <person name="Nishida H."/>
            <person name="Aasland R."/>
            <person name="Huzurbazar S."/>
            <person name="Westhof E."/>
            <person name="Delsuc F."/>
            <person name="Lehrach H."/>
            <person name="Reinhardt R."/>
            <person name="Weissenbach J."/>
            <person name="Roy S.W."/>
            <person name="Artiguenave F."/>
            <person name="Postlethwait J.H."/>
            <person name="Manak J.R."/>
            <person name="Thompson E.M."/>
            <person name="Jaillon O."/>
            <person name="Du Pasquier L."/>
            <person name="Boudinot P."/>
            <person name="Liberles D.A."/>
            <person name="Volff J.N."/>
            <person name="Philippe H."/>
            <person name="Lenhard B."/>
            <person name="Roest Crollius H."/>
            <person name="Wincker P."/>
            <person name="Chourrout D."/>
        </authorList>
    </citation>
    <scope>NUCLEOTIDE SEQUENCE [LARGE SCALE GENOMIC DNA]</scope>
</reference>
<dbReference type="EMBL" id="FN654318">
    <property type="protein sequence ID" value="CBY31802.1"/>
    <property type="molecule type" value="Genomic_DNA"/>
</dbReference>
<dbReference type="Proteomes" id="UP000011014">
    <property type="component" value="Unassembled WGS sequence"/>
</dbReference>
<evidence type="ECO:0000256" key="1">
    <source>
        <dbReference type="SAM" id="MobiDB-lite"/>
    </source>
</evidence>